<accession>A0A397YFV9</accession>
<keyword evidence="4" id="KW-0256">Endoplasmic reticulum</keyword>
<proteinExistence type="inferred from homology"/>
<evidence type="ECO:0000256" key="3">
    <source>
        <dbReference type="ARBA" id="ARBA00022692"/>
    </source>
</evidence>
<dbReference type="InterPro" id="IPR013174">
    <property type="entry name" value="DPM3"/>
</dbReference>
<keyword evidence="3" id="KW-0812">Transmembrane</keyword>
<dbReference type="PANTHER" id="PTHR16433">
    <property type="entry name" value="DOLICHOL-PHOSPHATE MANNOSYLTRANSFERASE SUBUNIT 3"/>
    <property type="match status" value="1"/>
</dbReference>
<dbReference type="EMBL" id="CM010635">
    <property type="protein sequence ID" value="RID49880.1"/>
    <property type="molecule type" value="Genomic_DNA"/>
</dbReference>
<sequence length="48" mass="5521">MKHTVKIWIVLVTISAFLIGLLQAEIVPPSYTWLLHIYFVVSLRCHGL</sequence>
<comment type="similarity">
    <text evidence="2">Belongs to the DPM3 family.</text>
</comment>
<evidence type="ECO:0000256" key="5">
    <source>
        <dbReference type="ARBA" id="ARBA00022989"/>
    </source>
</evidence>
<keyword evidence="6" id="KW-0472">Membrane</keyword>
<evidence type="ECO:0000256" key="2">
    <source>
        <dbReference type="ARBA" id="ARBA00010430"/>
    </source>
</evidence>
<keyword evidence="5" id="KW-1133">Transmembrane helix</keyword>
<evidence type="ECO:0000256" key="4">
    <source>
        <dbReference type="ARBA" id="ARBA00022824"/>
    </source>
</evidence>
<dbReference type="PANTHER" id="PTHR16433:SF0">
    <property type="entry name" value="DOLICHOL-PHOSPHATE MANNOSYLTRANSFERASE SUBUNIT 3"/>
    <property type="match status" value="1"/>
</dbReference>
<evidence type="ECO:0000256" key="6">
    <source>
        <dbReference type="ARBA" id="ARBA00023136"/>
    </source>
</evidence>
<evidence type="ECO:0000313" key="8">
    <source>
        <dbReference type="Proteomes" id="UP000264353"/>
    </source>
</evidence>
<organism evidence="7 8">
    <name type="scientific">Brassica campestris</name>
    <name type="common">Field mustard</name>
    <dbReference type="NCBI Taxonomy" id="3711"/>
    <lineage>
        <taxon>Eukaryota</taxon>
        <taxon>Viridiplantae</taxon>
        <taxon>Streptophyta</taxon>
        <taxon>Embryophyta</taxon>
        <taxon>Tracheophyta</taxon>
        <taxon>Spermatophyta</taxon>
        <taxon>Magnoliopsida</taxon>
        <taxon>eudicotyledons</taxon>
        <taxon>Gunneridae</taxon>
        <taxon>Pentapetalae</taxon>
        <taxon>rosids</taxon>
        <taxon>malvids</taxon>
        <taxon>Brassicales</taxon>
        <taxon>Brassicaceae</taxon>
        <taxon>Brassiceae</taxon>
        <taxon>Brassica</taxon>
    </lineage>
</organism>
<name>A0A397YFV9_BRACM</name>
<protein>
    <submittedName>
        <fullName evidence="7">Uncharacterized protein</fullName>
    </submittedName>
</protein>
<dbReference type="Proteomes" id="UP000264353">
    <property type="component" value="Chromosome A8"/>
</dbReference>
<comment type="subcellular location">
    <subcellularLocation>
        <location evidence="1">Endoplasmic reticulum membrane</location>
        <topology evidence="1">Multi-pass membrane protein</topology>
    </subcellularLocation>
</comment>
<dbReference type="AlphaFoldDB" id="A0A397YFV9"/>
<gene>
    <name evidence="7" type="ORF">BRARA_H00647</name>
</gene>
<evidence type="ECO:0000313" key="7">
    <source>
        <dbReference type="EMBL" id="RID49880.1"/>
    </source>
</evidence>
<reference evidence="7 8" key="1">
    <citation type="submission" date="2018-06" db="EMBL/GenBank/DDBJ databases">
        <title>WGS assembly of Brassica rapa FPsc.</title>
        <authorList>
            <person name="Bowman J."/>
            <person name="Kohchi T."/>
            <person name="Yamato K."/>
            <person name="Jenkins J."/>
            <person name="Shu S."/>
            <person name="Ishizaki K."/>
            <person name="Yamaoka S."/>
            <person name="Nishihama R."/>
            <person name="Nakamura Y."/>
            <person name="Berger F."/>
            <person name="Adam C."/>
            <person name="Aki S."/>
            <person name="Althoff F."/>
            <person name="Araki T."/>
            <person name="Arteaga-Vazquez M."/>
            <person name="Balasubrmanian S."/>
            <person name="Bauer D."/>
            <person name="Boehm C."/>
            <person name="Briginshaw L."/>
            <person name="Caballero-Perez J."/>
            <person name="Catarino B."/>
            <person name="Chen F."/>
            <person name="Chiyoda S."/>
            <person name="Chovatia M."/>
            <person name="Davies K."/>
            <person name="Delmans M."/>
            <person name="Demura T."/>
            <person name="Dierschke T."/>
            <person name="Dolan L."/>
            <person name="Dorantes-Acosta A."/>
            <person name="Eklund D."/>
            <person name="Florent S."/>
            <person name="Flores-Sandoval E."/>
            <person name="Fujiyama A."/>
            <person name="Fukuzawa H."/>
            <person name="Galik B."/>
            <person name="Grimanelli D."/>
            <person name="Grimwood J."/>
            <person name="Grossniklaus U."/>
            <person name="Hamada T."/>
            <person name="Haseloff J."/>
            <person name="Hetherington A."/>
            <person name="Higo A."/>
            <person name="Hirakawa Y."/>
            <person name="Hundley H."/>
            <person name="Ikeda Y."/>
            <person name="Inoue K."/>
            <person name="Inoue S."/>
            <person name="Ishida S."/>
            <person name="Jia Q."/>
            <person name="Kakita M."/>
            <person name="Kanazawa T."/>
            <person name="Kawai Y."/>
            <person name="Kawashima T."/>
            <person name="Kennedy M."/>
            <person name="Kinose K."/>
            <person name="Kinoshita T."/>
            <person name="Kohara Y."/>
            <person name="Koide E."/>
            <person name="Komatsu K."/>
            <person name="Kopischke S."/>
            <person name="Kubo M."/>
            <person name="Kyozuka J."/>
            <person name="Lagercrantz U."/>
            <person name="Lin S."/>
            <person name="Lindquist E."/>
            <person name="Lipzen A."/>
            <person name="Lu C."/>
            <person name="Luna E."/>
            <person name="Martienssen R."/>
            <person name="Minamino N."/>
            <person name="Mizutani M."/>
            <person name="Mizutani M."/>
            <person name="Mochizuki N."/>
            <person name="Monte I."/>
            <person name="Mosher R."/>
            <person name="Nagasaki H."/>
            <person name="Nakagami H."/>
            <person name="Naramoto S."/>
            <person name="Nishitani K."/>
            <person name="Ohtani M."/>
            <person name="Okamoto T."/>
            <person name="Okumura M."/>
            <person name="Phillips J."/>
            <person name="Pollak B."/>
            <person name="Reinders A."/>
            <person name="Roevekamp M."/>
            <person name="Sano R."/>
            <person name="Sawa S."/>
            <person name="Schmid M."/>
            <person name="Shirakawa M."/>
            <person name="Solano R."/>
            <person name="Spunde A."/>
            <person name="Suetsugu N."/>
            <person name="Sugano S."/>
            <person name="Sugiyama A."/>
            <person name="Sun R."/>
            <person name="Suzuki Y."/>
            <person name="Takenaka M."/>
            <person name="Takezawa D."/>
            <person name="Tomogane H."/>
            <person name="Tsuzuki M."/>
            <person name="Ueda T."/>
            <person name="Umeda M."/>
            <person name="Ward J."/>
            <person name="Watanabe Y."/>
            <person name="Yazaki K."/>
            <person name="Yokoyama R."/>
            <person name="Yoshitake Y."/>
            <person name="Yotsui I."/>
            <person name="Zachgo S."/>
            <person name="Schmutz J."/>
        </authorList>
    </citation>
    <scope>NUCLEOTIDE SEQUENCE [LARGE SCALE GENOMIC DNA]</scope>
    <source>
        <strain evidence="8">cv. B-3</strain>
    </source>
</reference>
<dbReference type="GO" id="GO:0005789">
    <property type="term" value="C:endoplasmic reticulum membrane"/>
    <property type="evidence" value="ECO:0007669"/>
    <property type="project" value="UniProtKB-SubCell"/>
</dbReference>
<evidence type="ECO:0000256" key="1">
    <source>
        <dbReference type="ARBA" id="ARBA00004477"/>
    </source>
</evidence>